<dbReference type="HOGENOM" id="CLU_1601328_0_0_5"/>
<gene>
    <name evidence="1" type="ordered locus">SAR116_1752</name>
</gene>
<name>D5BMF2_PUNMI</name>
<dbReference type="KEGG" id="apb:SAR116_1752"/>
<dbReference type="Proteomes" id="UP000007460">
    <property type="component" value="Chromosome"/>
</dbReference>
<keyword evidence="1" id="KW-0269">Exonuclease</keyword>
<keyword evidence="2" id="KW-1185">Reference proteome</keyword>
<dbReference type="EMBL" id="CP001751">
    <property type="protein sequence ID" value="ADE39995.1"/>
    <property type="molecule type" value="Genomic_DNA"/>
</dbReference>
<keyword evidence="1" id="KW-0540">Nuclease</keyword>
<dbReference type="AlphaFoldDB" id="D5BMF2"/>
<dbReference type="OrthoDB" id="9775224at2"/>
<evidence type="ECO:0000313" key="1">
    <source>
        <dbReference type="EMBL" id="ADE39995.1"/>
    </source>
</evidence>
<organism evidence="1 2">
    <name type="scientific">Puniceispirillum marinum (strain IMCC1322)</name>
    <dbReference type="NCBI Taxonomy" id="488538"/>
    <lineage>
        <taxon>Bacteria</taxon>
        <taxon>Pseudomonadati</taxon>
        <taxon>Pseudomonadota</taxon>
        <taxon>Alphaproteobacteria</taxon>
        <taxon>Candidatus Puniceispirillales</taxon>
        <taxon>Candidatus Puniceispirillaceae</taxon>
        <taxon>Candidatus Puniceispirillum</taxon>
    </lineage>
</organism>
<protein>
    <submittedName>
        <fullName evidence="1">DNA repair exonuclease</fullName>
    </submittedName>
</protein>
<accession>D5BMF2</accession>
<dbReference type="GO" id="GO:0004527">
    <property type="term" value="F:exonuclease activity"/>
    <property type="evidence" value="ECO:0007669"/>
    <property type="project" value="UniProtKB-KW"/>
</dbReference>
<dbReference type="STRING" id="488538.SAR116_1752"/>
<evidence type="ECO:0000313" key="2">
    <source>
        <dbReference type="Proteomes" id="UP000007460"/>
    </source>
</evidence>
<sequence>MKNRTKPERTSISMTPSEMAQIREWATERGLSVSHFLKDAADAYVRNEDENNKDYSAEKQTALTVNISNRLTDIERVLDRLKTELVAEQDPDQPDPQSTEIAQAQEVFQSLHAELRRILQTLAIETDRAAKINTAQEHQLRLLLAANDDPNKHRTFTERLMRKMRL</sequence>
<proteinExistence type="predicted"/>
<keyword evidence="1" id="KW-0378">Hydrolase</keyword>
<reference evidence="1 2" key="1">
    <citation type="journal article" date="2010" name="J. Bacteriol.">
        <title>Complete genome sequence of "Candidatus Puniceispirillum marinum" IMCC1322, a representative of the SAR116 clade in the Alphaproteobacteria.</title>
        <authorList>
            <person name="Oh H.M."/>
            <person name="Kwon K.K."/>
            <person name="Kang I."/>
            <person name="Kang S.G."/>
            <person name="Lee J.H."/>
            <person name="Kim S.J."/>
            <person name="Cho J.C."/>
        </authorList>
    </citation>
    <scope>NUCLEOTIDE SEQUENCE [LARGE SCALE GENOMIC DNA]</scope>
    <source>
        <strain evidence="1 2">IMCC1322</strain>
    </source>
</reference>
<dbReference type="RefSeq" id="WP_013046622.1">
    <property type="nucleotide sequence ID" value="NC_014010.1"/>
</dbReference>